<evidence type="ECO:0000313" key="6">
    <source>
        <dbReference type="Proteomes" id="UP001202831"/>
    </source>
</evidence>
<reference evidence="5 6" key="1">
    <citation type="submission" date="2022-01" db="EMBL/GenBank/DDBJ databases">
        <title>Whole genome-based taxonomy of the Shewanellaceae.</title>
        <authorList>
            <person name="Martin-Rodriguez A.J."/>
        </authorList>
    </citation>
    <scope>NUCLEOTIDE SEQUENCE [LARGE SCALE GENOMIC DNA]</scope>
    <source>
        <strain evidence="5 6">DSM 21332</strain>
    </source>
</reference>
<feature type="signal peptide" evidence="3">
    <location>
        <begin position="1"/>
        <end position="24"/>
    </location>
</feature>
<dbReference type="Pfam" id="PF14870">
    <property type="entry name" value="PSII_BNR"/>
    <property type="match status" value="1"/>
</dbReference>
<accession>A0ABT0N6V3</accession>
<keyword evidence="2" id="KW-0604">Photosystem II</keyword>
<feature type="chain" id="PRO_5045366330" evidence="3">
    <location>
        <begin position="25"/>
        <end position="336"/>
    </location>
</feature>
<comment type="caution">
    <text evidence="5">The sequence shown here is derived from an EMBL/GenBank/DDBJ whole genome shotgun (WGS) entry which is preliminary data.</text>
</comment>
<evidence type="ECO:0000313" key="5">
    <source>
        <dbReference type="EMBL" id="MCL2914186.1"/>
    </source>
</evidence>
<organism evidence="5 6">
    <name type="scientific">Shewanella corallii</name>
    <dbReference type="NCBI Taxonomy" id="560080"/>
    <lineage>
        <taxon>Bacteria</taxon>
        <taxon>Pseudomonadati</taxon>
        <taxon>Pseudomonadota</taxon>
        <taxon>Gammaproteobacteria</taxon>
        <taxon>Alteromonadales</taxon>
        <taxon>Shewanellaceae</taxon>
        <taxon>Shewanella</taxon>
    </lineage>
</organism>
<evidence type="ECO:0000256" key="2">
    <source>
        <dbReference type="ARBA" id="ARBA00023276"/>
    </source>
</evidence>
<dbReference type="Gene3D" id="2.130.10.10">
    <property type="entry name" value="YVTN repeat-like/Quinoprotein amine dehydrogenase"/>
    <property type="match status" value="2"/>
</dbReference>
<sequence>MLSCMLRSACALGVISLLSTPVQAASIESQIQPLAQSSLLLDIAPAGDTLVSVGERGHVLVLDGDEWQQVETPVNSLLTKLFFLNDKLGWAVGHDATILHTQDGGQSWQKQMQSKELEKPFLDVLFFNDKEGVAIGAYGLFYRSLDSGQTWTEEFHSELLFEEDVDYLNDLKSQDEQLYLDERAYLLPHFNRILPLSDGRLLLLGELGMVAVSSDKGKTFDALDFVYDGSMFNAIELGDRIYLMGLRGHLFSTDSELSEFTQIELPVSATVNGATQTRDGNVWFVGNAGMVLKMSPDGEISELEKRQGESLVSIIQDKDGRVWLSGTSGVVQLQGE</sequence>
<dbReference type="InterPro" id="IPR015943">
    <property type="entry name" value="WD40/YVTN_repeat-like_dom_sf"/>
</dbReference>
<feature type="domain" description="Photosynthesis system II assembly factor Ycf48/Hcf136-like" evidence="4">
    <location>
        <begin position="65"/>
        <end position="153"/>
    </location>
</feature>
<evidence type="ECO:0000259" key="4">
    <source>
        <dbReference type="Pfam" id="PF14870"/>
    </source>
</evidence>
<dbReference type="PANTHER" id="PTHR47199:SF2">
    <property type="entry name" value="PHOTOSYSTEM II STABILITY_ASSEMBLY FACTOR HCF136, CHLOROPLASTIC"/>
    <property type="match status" value="1"/>
</dbReference>
<keyword evidence="6" id="KW-1185">Reference proteome</keyword>
<dbReference type="InterPro" id="IPR036278">
    <property type="entry name" value="Sialidase_sf"/>
</dbReference>
<evidence type="ECO:0000256" key="3">
    <source>
        <dbReference type="SAM" id="SignalP"/>
    </source>
</evidence>
<dbReference type="RefSeq" id="WP_249248912.1">
    <property type="nucleotide sequence ID" value="NZ_JAKIKT010000003.1"/>
</dbReference>
<proteinExistence type="predicted"/>
<evidence type="ECO:0000256" key="1">
    <source>
        <dbReference type="ARBA" id="ARBA00022531"/>
    </source>
</evidence>
<keyword evidence="3" id="KW-0732">Signal</keyword>
<protein>
    <submittedName>
        <fullName evidence="5">YCF48-related protein</fullName>
    </submittedName>
</protein>
<name>A0ABT0N6V3_9GAMM</name>
<dbReference type="SUPFAM" id="SSF50939">
    <property type="entry name" value="Sialidases"/>
    <property type="match status" value="1"/>
</dbReference>
<gene>
    <name evidence="5" type="ORF">L2725_10450</name>
</gene>
<dbReference type="InterPro" id="IPR028203">
    <property type="entry name" value="PSII_CF48-like_dom"/>
</dbReference>
<dbReference type="PANTHER" id="PTHR47199">
    <property type="entry name" value="PHOTOSYSTEM II STABILITY/ASSEMBLY FACTOR HCF136, CHLOROPLASTIC"/>
    <property type="match status" value="1"/>
</dbReference>
<dbReference type="EMBL" id="JAKIKT010000003">
    <property type="protein sequence ID" value="MCL2914186.1"/>
    <property type="molecule type" value="Genomic_DNA"/>
</dbReference>
<keyword evidence="1" id="KW-0602">Photosynthesis</keyword>
<dbReference type="Proteomes" id="UP001202831">
    <property type="component" value="Unassembled WGS sequence"/>
</dbReference>